<dbReference type="eggNOG" id="KOG0987">
    <property type="taxonomic scope" value="Eukaryota"/>
</dbReference>
<feature type="region of interest" description="Disordered" evidence="1">
    <location>
        <begin position="773"/>
        <end position="808"/>
    </location>
</feature>
<sequence length="900" mass="104349">MGREKWEEGRGFHGRHWHTLPYHRFLSGLEPYTEPLHRHDLGRMSFVCAHCGAAHWYQERLAASPKNGPPKFASCCAQNQIQLPQLPRPPYPLDRYLTEQDPVSRKFREDIWKYNRTFLFTSLGVQQDHSVNRGNGPPVFRISGELHHNSGALMAPAGMVPRYSQLFILEPNASLTIRQQQNTDLNSHILQGYNVNNDVSVHLRLDPQMDRRRYNLPTHPEVAIILPTQHSTQPHDIVLRLHHGPLQQISDLHPSYLPLQYPLLYPQGENGWHPDLKLVETEEQQWNRLKRLHAQRAEREARGLAIPEATRRERRLTLTRWAAYYMHFRLGQFNILHRAGGLFNRLIVDMYTSVDQNRLRFINSNQSTIRAARFSNLTDAQLNDPDDADVNEIGKRVFLPSSYVGGPHFMTQCYQDSMVIVGHYKKVDIFLTMTTNPHWPEILRELEPGQTAYDRPDLVARVFEMKRKVLVDFIVKTGIFGKVDAYVYTIEFQKRGLPHMHLLIFLKASHKLATPSVVDSCISAEWPDPTTQPLLFESVKRSMVHGPCGAYNPRSPCMVNGKCSKGYPKSFNEVMTMDANGYPNYRHRDDGRPFEVNRHMVDNRWIVPHPPSLIADFDCHINMECTYSLGSVKYTFKYIQKGPDRGALEIEEKDEVKQWIDGRYISAPDATWRLFRFKIHDNKPTVVRLQVHLPGHHTVNFNPNSRLEDIIQRGATIITSLTTFFNTNADSGALRRIARPLTYPEFPSLFVFNKNRCAWTIRKKFARMLEQEGNKGGGLEEEGRAGGSQEQNREEGEDGEAGGRRTRRRRMDVLHQAYRRQLGFENPVDNLIYDYGLYLIDTILEQSGYSLSHWPSMPRWTENWREITDNPLIAEQCRYNQATLQHELQQRHFSHPWIGV</sequence>
<name>A8N6R1_COPC7</name>
<evidence type="ECO:0000313" key="4">
    <source>
        <dbReference type="Proteomes" id="UP000001861"/>
    </source>
</evidence>
<dbReference type="Pfam" id="PF14214">
    <property type="entry name" value="Helitron_like_N"/>
    <property type="match status" value="1"/>
</dbReference>
<proteinExistence type="predicted"/>
<evidence type="ECO:0000256" key="1">
    <source>
        <dbReference type="SAM" id="MobiDB-lite"/>
    </source>
</evidence>
<keyword evidence="4" id="KW-1185">Reference proteome</keyword>
<dbReference type="RefSeq" id="XP_001830517.2">
    <property type="nucleotide sequence ID" value="XM_001830465.2"/>
</dbReference>
<organism evidence="3 4">
    <name type="scientific">Coprinopsis cinerea (strain Okayama-7 / 130 / ATCC MYA-4618 / FGSC 9003)</name>
    <name type="common">Inky cap fungus</name>
    <name type="synonym">Hormographiella aspergillata</name>
    <dbReference type="NCBI Taxonomy" id="240176"/>
    <lineage>
        <taxon>Eukaryota</taxon>
        <taxon>Fungi</taxon>
        <taxon>Dikarya</taxon>
        <taxon>Basidiomycota</taxon>
        <taxon>Agaricomycotina</taxon>
        <taxon>Agaricomycetes</taxon>
        <taxon>Agaricomycetidae</taxon>
        <taxon>Agaricales</taxon>
        <taxon>Agaricineae</taxon>
        <taxon>Psathyrellaceae</taxon>
        <taxon>Coprinopsis</taxon>
    </lineage>
</organism>
<feature type="domain" description="Helitron helicase-like" evidence="2">
    <location>
        <begin position="321"/>
        <end position="504"/>
    </location>
</feature>
<accession>A8N6R1</accession>
<dbReference type="OrthoDB" id="3366231at2759"/>
<gene>
    <name evidence="3" type="ORF">CC1G_13042</name>
</gene>
<reference evidence="3 4" key="1">
    <citation type="journal article" date="2010" name="Proc. Natl. Acad. Sci. U.S.A.">
        <title>Insights into evolution of multicellular fungi from the assembled chromosomes of the mushroom Coprinopsis cinerea (Coprinus cinereus).</title>
        <authorList>
            <person name="Stajich J.E."/>
            <person name="Wilke S.K."/>
            <person name="Ahren D."/>
            <person name="Au C.H."/>
            <person name="Birren B.W."/>
            <person name="Borodovsky M."/>
            <person name="Burns C."/>
            <person name="Canback B."/>
            <person name="Casselton L.A."/>
            <person name="Cheng C.K."/>
            <person name="Deng J."/>
            <person name="Dietrich F.S."/>
            <person name="Fargo D.C."/>
            <person name="Farman M.L."/>
            <person name="Gathman A.C."/>
            <person name="Goldberg J."/>
            <person name="Guigo R."/>
            <person name="Hoegger P.J."/>
            <person name="Hooker J.B."/>
            <person name="Huggins A."/>
            <person name="James T.Y."/>
            <person name="Kamada T."/>
            <person name="Kilaru S."/>
            <person name="Kodira C."/>
            <person name="Kues U."/>
            <person name="Kupfer D."/>
            <person name="Kwan H.S."/>
            <person name="Lomsadze A."/>
            <person name="Li W."/>
            <person name="Lilly W.W."/>
            <person name="Ma L.J."/>
            <person name="Mackey A.J."/>
            <person name="Manning G."/>
            <person name="Martin F."/>
            <person name="Muraguchi H."/>
            <person name="Natvig D.O."/>
            <person name="Palmerini H."/>
            <person name="Ramesh M.A."/>
            <person name="Rehmeyer C.J."/>
            <person name="Roe B.A."/>
            <person name="Shenoy N."/>
            <person name="Stanke M."/>
            <person name="Ter-Hovhannisyan V."/>
            <person name="Tunlid A."/>
            <person name="Velagapudi R."/>
            <person name="Vision T.J."/>
            <person name="Zeng Q."/>
            <person name="Zolan M.E."/>
            <person name="Pukkila P.J."/>
        </authorList>
    </citation>
    <scope>NUCLEOTIDE SEQUENCE [LARGE SCALE GENOMIC DNA]</scope>
    <source>
        <strain evidence="4">Okayama-7 / 130 / ATCC MYA-4618 / FGSC 9003</strain>
    </source>
</reference>
<dbReference type="KEGG" id="cci:CC1G_13042"/>
<dbReference type="PANTHER" id="PTHR45786:SF74">
    <property type="entry name" value="ATP-DEPENDENT DNA HELICASE"/>
    <property type="match status" value="1"/>
</dbReference>
<evidence type="ECO:0000259" key="2">
    <source>
        <dbReference type="Pfam" id="PF14214"/>
    </source>
</evidence>
<dbReference type="InParanoid" id="A8N6R1"/>
<dbReference type="EMBL" id="AACS02000003">
    <property type="protein sequence ID" value="EAU91301.2"/>
    <property type="molecule type" value="Genomic_DNA"/>
</dbReference>
<dbReference type="STRING" id="240176.A8N6R1"/>
<comment type="caution">
    <text evidence="3">The sequence shown here is derived from an EMBL/GenBank/DDBJ whole genome shotgun (WGS) entry which is preliminary data.</text>
</comment>
<dbReference type="VEuPathDB" id="FungiDB:CC1G_13042"/>
<dbReference type="Proteomes" id="UP000001861">
    <property type="component" value="Unassembled WGS sequence"/>
</dbReference>
<dbReference type="HOGENOM" id="CLU_001324_5_6_1"/>
<dbReference type="AlphaFoldDB" id="A8N6R1"/>
<dbReference type="GeneID" id="6006957"/>
<evidence type="ECO:0000313" key="3">
    <source>
        <dbReference type="EMBL" id="EAU91301.2"/>
    </source>
</evidence>
<dbReference type="OMA" id="DKMSRPV"/>
<dbReference type="PANTHER" id="PTHR45786">
    <property type="entry name" value="DNA BINDING PROTEIN-LIKE"/>
    <property type="match status" value="1"/>
</dbReference>
<protein>
    <recommendedName>
        <fullName evidence="2">Helitron helicase-like domain-containing protein</fullName>
    </recommendedName>
</protein>
<dbReference type="InterPro" id="IPR025476">
    <property type="entry name" value="Helitron_helicase-like"/>
</dbReference>